<dbReference type="OrthoDB" id="157380at2"/>
<evidence type="ECO:0000313" key="9">
    <source>
        <dbReference type="Proteomes" id="UP000053947"/>
    </source>
</evidence>
<evidence type="ECO:0000256" key="6">
    <source>
        <dbReference type="ARBA" id="ARBA00023014"/>
    </source>
</evidence>
<keyword evidence="4" id="KW-0479">Metal-binding</keyword>
<dbReference type="PROSITE" id="PS51918">
    <property type="entry name" value="RADICAL_SAM"/>
    <property type="match status" value="1"/>
</dbReference>
<dbReference type="GO" id="GO:0051539">
    <property type="term" value="F:4 iron, 4 sulfur cluster binding"/>
    <property type="evidence" value="ECO:0007669"/>
    <property type="project" value="UniProtKB-KW"/>
</dbReference>
<evidence type="ECO:0000256" key="4">
    <source>
        <dbReference type="ARBA" id="ARBA00022723"/>
    </source>
</evidence>
<keyword evidence="8" id="KW-0456">Lyase</keyword>
<dbReference type="InterPro" id="IPR007197">
    <property type="entry name" value="rSAM"/>
</dbReference>
<keyword evidence="8" id="KW-0670">Pyruvate</keyword>
<keyword evidence="6" id="KW-0411">Iron-sulfur</keyword>
<dbReference type="InterPro" id="IPR034457">
    <property type="entry name" value="Organic_radical-activating"/>
</dbReference>
<dbReference type="PANTHER" id="PTHR30352">
    <property type="entry name" value="PYRUVATE FORMATE-LYASE-ACTIVATING ENZYME"/>
    <property type="match status" value="1"/>
</dbReference>
<sequence length="270" mass="30495">MATLTEFTPSLSALKRSLTHVYHIAYAPAIKKAYLFHWGCNLKCKGCLCHKEINCMALEENLDVVFRDPRLRPPQTPAGSLSFDELITILEKVELAEVAFEGQEASLDPTLPEICRYLKGRNARVVLHTNGVAKADTANIDEVIVSLKAVTPRIYQEYTGLSNSFVLENFKRYHDSSVLLKAESVFIPGYIGFDETEKIARFISSVDKSIPYRIDAYFESGDNPWRAPEPAEMKEAVGIAKQHLANVYSTQQTKRELTKADLLYEVIRLY</sequence>
<dbReference type="SUPFAM" id="SSF102114">
    <property type="entry name" value="Radical SAM enzymes"/>
    <property type="match status" value="1"/>
</dbReference>
<gene>
    <name evidence="8" type="ORF">DEALK_00190</name>
</gene>
<dbReference type="STRING" id="1217799.DEALK_00190"/>
<keyword evidence="9" id="KW-1185">Reference proteome</keyword>
<evidence type="ECO:0000256" key="5">
    <source>
        <dbReference type="ARBA" id="ARBA00023004"/>
    </source>
</evidence>
<name>A0A0W0GKM6_9CHLR</name>
<dbReference type="Proteomes" id="UP000053947">
    <property type="component" value="Unassembled WGS sequence"/>
</dbReference>
<dbReference type="SFLD" id="SFLDS00029">
    <property type="entry name" value="Radical_SAM"/>
    <property type="match status" value="1"/>
</dbReference>
<protein>
    <submittedName>
        <fullName evidence="8">Pyruvate-formate lyase-activating enzyme</fullName>
    </submittedName>
</protein>
<keyword evidence="5" id="KW-0408">Iron</keyword>
<evidence type="ECO:0000256" key="2">
    <source>
        <dbReference type="ARBA" id="ARBA00022485"/>
    </source>
</evidence>
<dbReference type="PATRIC" id="fig|1217799.6.peg.19"/>
<reference evidence="8 9" key="1">
    <citation type="submission" date="2015-06" db="EMBL/GenBank/DDBJ databases">
        <title>Genome sequence of the organohalide-respiring Dehalogenimonas alkenigignens type strain (IP3-3T).</title>
        <authorList>
            <person name="Key T.A."/>
            <person name="Richmond D.P."/>
            <person name="Bowman K.S."/>
            <person name="Cho Y.-J."/>
            <person name="Chun J."/>
            <person name="da Costa M.S."/>
            <person name="Rainey F.A."/>
            <person name="Moe W.M."/>
        </authorList>
    </citation>
    <scope>NUCLEOTIDE SEQUENCE [LARGE SCALE GENOMIC DNA]</scope>
    <source>
        <strain evidence="8 9">IP3-3</strain>
    </source>
</reference>
<evidence type="ECO:0000256" key="3">
    <source>
        <dbReference type="ARBA" id="ARBA00022691"/>
    </source>
</evidence>
<dbReference type="GO" id="GO:0016829">
    <property type="term" value="F:lyase activity"/>
    <property type="evidence" value="ECO:0007669"/>
    <property type="project" value="UniProtKB-KW"/>
</dbReference>
<dbReference type="InterPro" id="IPR013785">
    <property type="entry name" value="Aldolase_TIM"/>
</dbReference>
<evidence type="ECO:0000256" key="1">
    <source>
        <dbReference type="ARBA" id="ARBA00001966"/>
    </source>
</evidence>
<dbReference type="Pfam" id="PF04055">
    <property type="entry name" value="Radical_SAM"/>
    <property type="match status" value="1"/>
</dbReference>
<evidence type="ECO:0000313" key="8">
    <source>
        <dbReference type="EMBL" id="KTB49108.1"/>
    </source>
</evidence>
<dbReference type="AlphaFoldDB" id="A0A0W0GKM6"/>
<feature type="domain" description="Radical SAM core" evidence="7">
    <location>
        <begin position="25"/>
        <end position="254"/>
    </location>
</feature>
<keyword evidence="2" id="KW-0004">4Fe-4S</keyword>
<proteinExistence type="predicted"/>
<dbReference type="EMBL" id="LFDV01000001">
    <property type="protein sequence ID" value="KTB49108.1"/>
    <property type="molecule type" value="Genomic_DNA"/>
</dbReference>
<comment type="caution">
    <text evidence="8">The sequence shown here is derived from an EMBL/GenBank/DDBJ whole genome shotgun (WGS) entry which is preliminary data.</text>
</comment>
<keyword evidence="3" id="KW-0949">S-adenosyl-L-methionine</keyword>
<evidence type="ECO:0000259" key="7">
    <source>
        <dbReference type="PROSITE" id="PS51918"/>
    </source>
</evidence>
<comment type="cofactor">
    <cofactor evidence="1">
        <name>[4Fe-4S] cluster</name>
        <dbReference type="ChEBI" id="CHEBI:49883"/>
    </cofactor>
</comment>
<dbReference type="InterPro" id="IPR058240">
    <property type="entry name" value="rSAM_sf"/>
</dbReference>
<accession>A0A0W0GKM6</accession>
<dbReference type="RefSeq" id="WP_058437545.1">
    <property type="nucleotide sequence ID" value="NZ_KQ758903.1"/>
</dbReference>
<dbReference type="Gene3D" id="3.20.20.70">
    <property type="entry name" value="Aldolase class I"/>
    <property type="match status" value="1"/>
</dbReference>
<dbReference type="GO" id="GO:0046872">
    <property type="term" value="F:metal ion binding"/>
    <property type="evidence" value="ECO:0007669"/>
    <property type="project" value="UniProtKB-KW"/>
</dbReference>
<dbReference type="PANTHER" id="PTHR30352:SF5">
    <property type="entry name" value="PYRUVATE FORMATE-LYASE 1-ACTIVATING ENZYME"/>
    <property type="match status" value="1"/>
</dbReference>
<organism evidence="8 9">
    <name type="scientific">Dehalogenimonas alkenigignens</name>
    <dbReference type="NCBI Taxonomy" id="1217799"/>
    <lineage>
        <taxon>Bacteria</taxon>
        <taxon>Bacillati</taxon>
        <taxon>Chloroflexota</taxon>
        <taxon>Dehalococcoidia</taxon>
        <taxon>Dehalococcoidales</taxon>
        <taxon>Dehalococcoidaceae</taxon>
        <taxon>Dehalogenimonas</taxon>
    </lineage>
</organism>